<gene>
    <name evidence="2" type="ORF">LMG29542_07105</name>
</gene>
<proteinExistence type="predicted"/>
<name>A0A6J5F2U2_9BURK</name>
<reference evidence="2 3" key="1">
    <citation type="submission" date="2020-04" db="EMBL/GenBank/DDBJ databases">
        <authorList>
            <person name="De Canck E."/>
        </authorList>
    </citation>
    <scope>NUCLEOTIDE SEQUENCE [LARGE SCALE GENOMIC DNA]</scope>
    <source>
        <strain evidence="2 3">LMG 29542</strain>
    </source>
</reference>
<sequence length="128" mass="14247">MGAPIIDDELWALIEPLLPQPRPRRKKYPGRLPVCNRAALNGILFVFKTGIRWCDLSSKLGFGSGPTCWRRLRDWQRAGVWSALHELLLAKLREAGELDFSRAAVDSSSVRAVGAGEKLARTPPIARD</sequence>
<organism evidence="2 3">
    <name type="scientific">Paraburkholderia humisilvae</name>
    <dbReference type="NCBI Taxonomy" id="627669"/>
    <lineage>
        <taxon>Bacteria</taxon>
        <taxon>Pseudomonadati</taxon>
        <taxon>Pseudomonadota</taxon>
        <taxon>Betaproteobacteria</taxon>
        <taxon>Burkholderiales</taxon>
        <taxon>Burkholderiaceae</taxon>
        <taxon>Paraburkholderia</taxon>
    </lineage>
</organism>
<evidence type="ECO:0000313" key="3">
    <source>
        <dbReference type="Proteomes" id="UP000494363"/>
    </source>
</evidence>
<protein>
    <submittedName>
        <fullName evidence="2">IS5 family transposase ISJp4</fullName>
    </submittedName>
</protein>
<evidence type="ECO:0000313" key="2">
    <source>
        <dbReference type="EMBL" id="CAB3773108.1"/>
    </source>
</evidence>
<accession>A0A6J5F2U2</accession>
<feature type="domain" description="Insertion element IS402-like" evidence="1">
    <location>
        <begin position="7"/>
        <end position="85"/>
    </location>
</feature>
<dbReference type="AlphaFoldDB" id="A0A6J5F2U2"/>
<dbReference type="Proteomes" id="UP000494363">
    <property type="component" value="Unassembled WGS sequence"/>
</dbReference>
<keyword evidence="3" id="KW-1185">Reference proteome</keyword>
<dbReference type="PANTHER" id="PTHR46637:SF1">
    <property type="entry name" value="BLL5188 PROTEIN"/>
    <property type="match status" value="1"/>
</dbReference>
<evidence type="ECO:0000259" key="1">
    <source>
        <dbReference type="Pfam" id="PF13340"/>
    </source>
</evidence>
<dbReference type="InterPro" id="IPR052909">
    <property type="entry name" value="Transposase_6_like"/>
</dbReference>
<dbReference type="Pfam" id="PF13340">
    <property type="entry name" value="DUF4096"/>
    <property type="match status" value="1"/>
</dbReference>
<dbReference type="InterPro" id="IPR025161">
    <property type="entry name" value="IS402-like_dom"/>
</dbReference>
<dbReference type="PANTHER" id="PTHR46637">
    <property type="entry name" value="TIS1421-TRANSPOSASE PROTEIN A"/>
    <property type="match status" value="1"/>
</dbReference>
<dbReference type="EMBL" id="CADIKH010000068">
    <property type="protein sequence ID" value="CAB3773108.1"/>
    <property type="molecule type" value="Genomic_DNA"/>
</dbReference>